<evidence type="ECO:0000256" key="1">
    <source>
        <dbReference type="ARBA" id="ARBA00004127"/>
    </source>
</evidence>
<dbReference type="InterPro" id="IPR010652">
    <property type="entry name" value="DUF1232"/>
</dbReference>
<dbReference type="EMBL" id="JBHTBW010000021">
    <property type="protein sequence ID" value="MFC7441328.1"/>
    <property type="molecule type" value="Genomic_DNA"/>
</dbReference>
<dbReference type="RefSeq" id="WP_379864619.1">
    <property type="nucleotide sequence ID" value="NZ_JBHTBW010000021.1"/>
</dbReference>
<evidence type="ECO:0000256" key="4">
    <source>
        <dbReference type="ARBA" id="ARBA00023136"/>
    </source>
</evidence>
<evidence type="ECO:0000256" key="2">
    <source>
        <dbReference type="ARBA" id="ARBA00022692"/>
    </source>
</evidence>
<comment type="caution">
    <text evidence="7">The sequence shown here is derived from an EMBL/GenBank/DDBJ whole genome shotgun (WGS) entry which is preliminary data.</text>
</comment>
<keyword evidence="4 5" id="KW-0472">Membrane</keyword>
<name>A0ABW2RK02_9BACL</name>
<evidence type="ECO:0000256" key="5">
    <source>
        <dbReference type="SAM" id="Phobius"/>
    </source>
</evidence>
<proteinExistence type="predicted"/>
<dbReference type="Pfam" id="PF06803">
    <property type="entry name" value="DUF1232"/>
    <property type="match status" value="1"/>
</dbReference>
<feature type="domain" description="DUF1232" evidence="6">
    <location>
        <begin position="68"/>
        <end position="102"/>
    </location>
</feature>
<evidence type="ECO:0000313" key="7">
    <source>
        <dbReference type="EMBL" id="MFC7441328.1"/>
    </source>
</evidence>
<reference evidence="8" key="1">
    <citation type="journal article" date="2019" name="Int. J. Syst. Evol. Microbiol.">
        <title>The Global Catalogue of Microorganisms (GCM) 10K type strain sequencing project: providing services to taxonomists for standard genome sequencing and annotation.</title>
        <authorList>
            <consortium name="The Broad Institute Genomics Platform"/>
            <consortium name="The Broad Institute Genome Sequencing Center for Infectious Disease"/>
            <person name="Wu L."/>
            <person name="Ma J."/>
        </authorList>
    </citation>
    <scope>NUCLEOTIDE SEQUENCE [LARGE SCALE GENOMIC DNA]</scope>
    <source>
        <strain evidence="8">CGMCC 1.12942</strain>
    </source>
</reference>
<keyword evidence="3 5" id="KW-1133">Transmembrane helix</keyword>
<sequence length="119" mass="13872">MANHPDRRRIWRKLMELKRRALTKEGTQTIIGEFNHKVERVGGIDTIIHKLKVMYQYFRDPEVKVYKKGLIGAALLYFIVPADVMVDVLPVVGYVDDMTAVLIVWRLLSSELEAYMRSH</sequence>
<evidence type="ECO:0000256" key="3">
    <source>
        <dbReference type="ARBA" id="ARBA00022989"/>
    </source>
</evidence>
<dbReference type="Proteomes" id="UP001596500">
    <property type="component" value="Unassembled WGS sequence"/>
</dbReference>
<gene>
    <name evidence="7" type="ORF">ACFQNG_09165</name>
</gene>
<evidence type="ECO:0000259" key="6">
    <source>
        <dbReference type="Pfam" id="PF06803"/>
    </source>
</evidence>
<protein>
    <submittedName>
        <fullName evidence="7">YkvA family protein</fullName>
    </submittedName>
</protein>
<comment type="subcellular location">
    <subcellularLocation>
        <location evidence="1">Endomembrane system</location>
        <topology evidence="1">Multi-pass membrane protein</topology>
    </subcellularLocation>
</comment>
<evidence type="ECO:0000313" key="8">
    <source>
        <dbReference type="Proteomes" id="UP001596500"/>
    </source>
</evidence>
<organism evidence="7 8">
    <name type="scientific">Laceyella putida</name>
    <dbReference type="NCBI Taxonomy" id="110101"/>
    <lineage>
        <taxon>Bacteria</taxon>
        <taxon>Bacillati</taxon>
        <taxon>Bacillota</taxon>
        <taxon>Bacilli</taxon>
        <taxon>Bacillales</taxon>
        <taxon>Thermoactinomycetaceae</taxon>
        <taxon>Laceyella</taxon>
    </lineage>
</organism>
<accession>A0ABW2RK02</accession>
<keyword evidence="8" id="KW-1185">Reference proteome</keyword>
<keyword evidence="2 5" id="KW-0812">Transmembrane</keyword>
<feature type="transmembrane region" description="Helical" evidence="5">
    <location>
        <begin position="65"/>
        <end position="82"/>
    </location>
</feature>